<evidence type="ECO:0000313" key="2">
    <source>
        <dbReference type="Proteomes" id="UP000534677"/>
    </source>
</evidence>
<organism evidence="1 2">
    <name type="scientific">Pseudomonas cremoris</name>
    <dbReference type="NCBI Taxonomy" id="2724178"/>
    <lineage>
        <taxon>Bacteria</taxon>
        <taxon>Pseudomonadati</taxon>
        <taxon>Pseudomonadota</taxon>
        <taxon>Gammaproteobacteria</taxon>
        <taxon>Pseudomonadales</taxon>
        <taxon>Pseudomonadaceae</taxon>
        <taxon>Pseudomonas</taxon>
    </lineage>
</organism>
<comment type="caution">
    <text evidence="1">The sequence shown here is derived from an EMBL/GenBank/DDBJ whole genome shotgun (WGS) entry which is preliminary data.</text>
</comment>
<accession>A0ABR6TH71</accession>
<evidence type="ECO:0000313" key="1">
    <source>
        <dbReference type="EMBL" id="MBC2385297.1"/>
    </source>
</evidence>
<dbReference type="EMBL" id="JAAXCZ010000026">
    <property type="protein sequence ID" value="MBC2385297.1"/>
    <property type="molecule type" value="Genomic_DNA"/>
</dbReference>
<reference evidence="1 2" key="1">
    <citation type="submission" date="2020-04" db="EMBL/GenBank/DDBJ databases">
        <title>Pseudomonas crami sp. nov., a novel proteolytic bacterial species isolated from cream.</title>
        <authorList>
            <person name="Hofmann K."/>
            <person name="Woller A."/>
            <person name="Huptas C."/>
            <person name="Wenning M."/>
            <person name="Scherer S."/>
            <person name="Doll E.V."/>
        </authorList>
    </citation>
    <scope>NUCLEOTIDE SEQUENCE [LARGE SCALE GENOMIC DNA]</scope>
    <source>
        <strain evidence="1 2">WS 5096</strain>
    </source>
</reference>
<keyword evidence="2" id="KW-1185">Reference proteome</keyword>
<dbReference type="Proteomes" id="UP000534677">
    <property type="component" value="Unassembled WGS sequence"/>
</dbReference>
<proteinExistence type="predicted"/>
<evidence type="ECO:0008006" key="3">
    <source>
        <dbReference type="Google" id="ProtNLM"/>
    </source>
</evidence>
<name>A0ABR6TH71_9PSED</name>
<protein>
    <recommendedName>
        <fullName evidence="3">DUF3077 domain-containing protein</fullName>
    </recommendedName>
</protein>
<dbReference type="RefSeq" id="WP_185710748.1">
    <property type="nucleotide sequence ID" value="NZ_JAAXCZ010000026.1"/>
</dbReference>
<gene>
    <name evidence="1" type="ORF">HF209_30545</name>
</gene>
<sequence length="104" mass="10921">MKVSEEITNQICTAIPGTTPKMLDSIYTAAGQDSQLLFVQGAGHQIVEGKSKYPDYLQIQISSAQEAMALAQHLLNACSAAICNGGVLRSPVTLSIAGQAIISE</sequence>